<feature type="repeat" description="WD" evidence="6">
    <location>
        <begin position="474"/>
        <end position="515"/>
    </location>
</feature>
<comment type="caution">
    <text evidence="10">The sequence shown here is derived from an EMBL/GenBank/DDBJ whole genome shotgun (WGS) entry which is preliminary data.</text>
</comment>
<dbReference type="GO" id="GO:0030515">
    <property type="term" value="F:snoRNA binding"/>
    <property type="evidence" value="ECO:0007669"/>
    <property type="project" value="TreeGrafter"/>
</dbReference>
<dbReference type="Pfam" id="PF25173">
    <property type="entry name" value="Beta-prop_WDR3_1st"/>
    <property type="match status" value="1"/>
</dbReference>
<keyword evidence="4" id="KW-0539">Nucleus</keyword>
<feature type="repeat" description="WD" evidence="6">
    <location>
        <begin position="57"/>
        <end position="89"/>
    </location>
</feature>
<evidence type="ECO:0000256" key="8">
    <source>
        <dbReference type="SAM" id="MobiDB-lite"/>
    </source>
</evidence>
<evidence type="ECO:0000256" key="2">
    <source>
        <dbReference type="ARBA" id="ARBA00022574"/>
    </source>
</evidence>
<organism evidence="10 11">
    <name type="scientific">Prymnesium parvum</name>
    <name type="common">Toxic golden alga</name>
    <dbReference type="NCBI Taxonomy" id="97485"/>
    <lineage>
        <taxon>Eukaryota</taxon>
        <taxon>Haptista</taxon>
        <taxon>Haptophyta</taxon>
        <taxon>Prymnesiophyceae</taxon>
        <taxon>Prymnesiales</taxon>
        <taxon>Prymnesiaceae</taxon>
        <taxon>Prymnesium</taxon>
    </lineage>
</organism>
<feature type="repeat" description="WD" evidence="6">
    <location>
        <begin position="99"/>
        <end position="131"/>
    </location>
</feature>
<feature type="region of interest" description="Disordered" evidence="8">
    <location>
        <begin position="285"/>
        <end position="315"/>
    </location>
</feature>
<dbReference type="PRINTS" id="PR00320">
    <property type="entry name" value="GPROTEINBRPT"/>
</dbReference>
<dbReference type="FunFam" id="2.130.10.10:FF:000157">
    <property type="entry name" value="WD repeat domain 3"/>
    <property type="match status" value="1"/>
</dbReference>
<feature type="repeat" description="WD" evidence="6">
    <location>
        <begin position="563"/>
        <end position="604"/>
    </location>
</feature>
<dbReference type="PROSITE" id="PS50294">
    <property type="entry name" value="WD_REPEATS_REGION"/>
    <property type="match status" value="6"/>
</dbReference>
<proteinExistence type="inferred from homology"/>
<feature type="compositionally biased region" description="Basic residues" evidence="8">
    <location>
        <begin position="964"/>
        <end position="975"/>
    </location>
</feature>
<dbReference type="CDD" id="cd00200">
    <property type="entry name" value="WD40"/>
    <property type="match status" value="1"/>
</dbReference>
<dbReference type="InterPro" id="IPR051570">
    <property type="entry name" value="TBC1_cilium_biogenesis"/>
</dbReference>
<gene>
    <name evidence="10" type="ORF">AB1Y20_004419</name>
</gene>
<dbReference type="EMBL" id="JBGBPQ010000016">
    <property type="protein sequence ID" value="KAL1508308.1"/>
    <property type="molecule type" value="Genomic_DNA"/>
</dbReference>
<dbReference type="InterPro" id="IPR020472">
    <property type="entry name" value="WD40_PAC1"/>
</dbReference>
<sequence length="975" mass="105284">MVKSYLRYAPEARWGVIVSSGGTVAVDPTGRLALAPALESVHVWSLRQPSPLRTLHPSATTSEVTALDLSADGSRLAVGHADGAIRLWDPHAAAEQVTFSSHASAVSSLRFSSTAALLLSTSLDTHLVLWDAVAEAGLCRLRGHRAAVTDGCHLEAHAALASVAKDGALKLWDTHTQRCVHTAAAPSAELWSVDEARGQLLTGGAAAEVLLWRLEGGAAGGGGTLRAVAVGRVAVACSGARVARLRFGLGGAAVGAMFADRNLQLWGVQGERQLRRQARRRLAKLRRGAAEGRGGDEGDGGEAEEEAEEEKAGGAEEAAGLEANDVLQPLCHLRASHKLHSFAFAGGKVSVVDGEPRPKTARLLVAERNNSLKMYSCEMSRGGVAAPTASIEMAGHRNEPRALCLSADDRMALSVADGDAKVWSVRTQQCVRTMPCGYGLCAAFLLASKYAAIGTKAGALQLFCLATGEMVQQLAAHTAAIWSLAVQPAATALLSASADKTVGVWRVREEGSSASLELERSLELGDDVMAAAFTPDGKHIVAAMLDASVRVVFFDSFKPYLTLYGHKLPVLSVSASSDGALVVSGSADKSIKIWGLDFGDCHRSLLGHSDSVMCVKFVRETHYFFSCGKDKMIKYWDADSFEQILSLPGHHAEVWAVVPSRHGDSLLSISRDRSIRLWKRTDEQERMLPPPALSPCLHARPKQHRLSTPLHSVFVEEEREAELEQLFEAGLEKHQQTMEAEEEEAEALGLEGGPGEAGTAGRRTIDSVKGAERVLEALKVLEEEDERVREYEAAVVQWEARAERARRAGEPPPPRPSLVPNLLLLHLEPAAYLLKALSSVRTADLEQALLLLPFDAVQKLFARLLPLLPSAPHAELMARCILFLLKVHHKAIVANRPMLQLLHDLDASLRARLEREQATIGYNLSGLRFLRSELERHTSTSLFEDSLNARRAQPAATTAELRRRTAARKQRKKKS</sequence>
<dbReference type="PROSITE" id="PS50082">
    <property type="entry name" value="WD_REPEATS_2"/>
    <property type="match status" value="7"/>
</dbReference>
<feature type="domain" description="Small-subunit processome Utp12" evidence="9">
    <location>
        <begin position="831"/>
        <end position="931"/>
    </location>
</feature>
<comment type="similarity">
    <text evidence="5">Belongs to the WD repeat WDR3/UTP12 family.</text>
</comment>
<dbReference type="SUPFAM" id="SSF50998">
    <property type="entry name" value="Quinoprotein alcohol dehydrogenase-like"/>
    <property type="match status" value="1"/>
</dbReference>
<feature type="repeat" description="WD" evidence="6">
    <location>
        <begin position="605"/>
        <end position="646"/>
    </location>
</feature>
<feature type="repeat" description="WD" evidence="6">
    <location>
        <begin position="647"/>
        <end position="688"/>
    </location>
</feature>
<dbReference type="PANTHER" id="PTHR19853">
    <property type="entry name" value="WD REPEAT CONTAINING PROTEIN 3 WDR3"/>
    <property type="match status" value="1"/>
</dbReference>
<feature type="region of interest" description="Disordered" evidence="8">
    <location>
        <begin position="954"/>
        <end position="975"/>
    </location>
</feature>
<protein>
    <recommendedName>
        <fullName evidence="9">Small-subunit processome Utp12 domain-containing protein</fullName>
    </recommendedName>
</protein>
<evidence type="ECO:0000256" key="5">
    <source>
        <dbReference type="ARBA" id="ARBA00038229"/>
    </source>
</evidence>
<dbReference type="Pfam" id="PF25172">
    <property type="entry name" value="Beta-prop_WDR3_2nd"/>
    <property type="match status" value="1"/>
</dbReference>
<keyword evidence="7" id="KW-0175">Coiled coil</keyword>
<reference evidence="10 11" key="1">
    <citation type="journal article" date="2024" name="Science">
        <title>Giant polyketide synthase enzymes in the biosynthesis of giant marine polyether toxins.</title>
        <authorList>
            <person name="Fallon T.R."/>
            <person name="Shende V.V."/>
            <person name="Wierzbicki I.H."/>
            <person name="Pendleton A.L."/>
            <person name="Watervoot N.F."/>
            <person name="Auber R.P."/>
            <person name="Gonzalez D.J."/>
            <person name="Wisecaver J.H."/>
            <person name="Moore B.S."/>
        </authorList>
    </citation>
    <scope>NUCLEOTIDE SEQUENCE [LARGE SCALE GENOMIC DNA]</scope>
    <source>
        <strain evidence="10 11">12B1</strain>
    </source>
</reference>
<dbReference type="PANTHER" id="PTHR19853:SF0">
    <property type="entry name" value="WD REPEAT-CONTAINING PROTEIN 3"/>
    <property type="match status" value="1"/>
</dbReference>
<dbReference type="SMART" id="SM00320">
    <property type="entry name" value="WD40"/>
    <property type="match status" value="11"/>
</dbReference>
<dbReference type="GO" id="GO:0032040">
    <property type="term" value="C:small-subunit processome"/>
    <property type="evidence" value="ECO:0007669"/>
    <property type="project" value="TreeGrafter"/>
</dbReference>
<accession>A0AB34IZ74</accession>
<dbReference type="SUPFAM" id="SSF101908">
    <property type="entry name" value="Putative isomerase YbhE"/>
    <property type="match status" value="1"/>
</dbReference>
<dbReference type="Gene3D" id="2.130.10.10">
    <property type="entry name" value="YVTN repeat-like/Quinoprotein amine dehydrogenase"/>
    <property type="match status" value="4"/>
</dbReference>
<evidence type="ECO:0000256" key="3">
    <source>
        <dbReference type="ARBA" id="ARBA00022737"/>
    </source>
</evidence>
<dbReference type="InterPro" id="IPR001680">
    <property type="entry name" value="WD40_rpt"/>
</dbReference>
<dbReference type="InterPro" id="IPR011047">
    <property type="entry name" value="Quinoprotein_ADH-like_sf"/>
</dbReference>
<evidence type="ECO:0000313" key="10">
    <source>
        <dbReference type="EMBL" id="KAL1508308.1"/>
    </source>
</evidence>
<dbReference type="Proteomes" id="UP001515480">
    <property type="component" value="Unassembled WGS sequence"/>
</dbReference>
<dbReference type="GO" id="GO:0034388">
    <property type="term" value="C:Pwp2p-containing subcomplex of 90S preribosome"/>
    <property type="evidence" value="ECO:0007669"/>
    <property type="project" value="TreeGrafter"/>
</dbReference>
<comment type="subcellular location">
    <subcellularLocation>
        <location evidence="1">Nucleus</location>
        <location evidence="1">Nucleolus</location>
    </subcellularLocation>
</comment>
<evidence type="ECO:0000256" key="1">
    <source>
        <dbReference type="ARBA" id="ARBA00004604"/>
    </source>
</evidence>
<keyword evidence="2 6" id="KW-0853">WD repeat</keyword>
<evidence type="ECO:0000256" key="4">
    <source>
        <dbReference type="ARBA" id="ARBA00023242"/>
    </source>
</evidence>
<feature type="repeat" description="WD" evidence="6">
    <location>
        <begin position="141"/>
        <end position="182"/>
    </location>
</feature>
<keyword evidence="11" id="KW-1185">Reference proteome</keyword>
<dbReference type="Pfam" id="PF04003">
    <property type="entry name" value="Utp12"/>
    <property type="match status" value="1"/>
</dbReference>
<dbReference type="InterPro" id="IPR007148">
    <property type="entry name" value="SSU_processome_Utp12"/>
</dbReference>
<evidence type="ECO:0000256" key="6">
    <source>
        <dbReference type="PROSITE-ProRule" id="PRU00221"/>
    </source>
</evidence>
<keyword evidence="3" id="KW-0677">Repeat</keyword>
<dbReference type="InterPro" id="IPR015943">
    <property type="entry name" value="WD40/YVTN_repeat-like_dom_sf"/>
</dbReference>
<feature type="compositionally biased region" description="Acidic residues" evidence="8">
    <location>
        <begin position="297"/>
        <end position="309"/>
    </location>
</feature>
<evidence type="ECO:0000256" key="7">
    <source>
        <dbReference type="SAM" id="Coils"/>
    </source>
</evidence>
<evidence type="ECO:0000313" key="11">
    <source>
        <dbReference type="Proteomes" id="UP001515480"/>
    </source>
</evidence>
<dbReference type="AlphaFoldDB" id="A0AB34IZ74"/>
<feature type="coiled-coil region" evidence="7">
    <location>
        <begin position="731"/>
        <end position="808"/>
    </location>
</feature>
<name>A0AB34IZ74_PRYPA</name>
<dbReference type="GO" id="GO:0030490">
    <property type="term" value="P:maturation of SSU-rRNA"/>
    <property type="evidence" value="ECO:0007669"/>
    <property type="project" value="TreeGrafter"/>
</dbReference>
<evidence type="ECO:0000259" key="9">
    <source>
        <dbReference type="Pfam" id="PF04003"/>
    </source>
</evidence>